<dbReference type="PANTHER" id="PTHR33067:SF32">
    <property type="entry name" value="ASPARTIC PEPTIDASE DDI1-TYPE DOMAIN-CONTAINING PROTEIN"/>
    <property type="match status" value="1"/>
</dbReference>
<dbReference type="InterPro" id="IPR021109">
    <property type="entry name" value="Peptidase_aspartic_dom_sf"/>
</dbReference>
<dbReference type="Gene3D" id="2.40.70.10">
    <property type="entry name" value="Acid Proteases"/>
    <property type="match status" value="1"/>
</dbReference>
<proteinExistence type="predicted"/>
<protein>
    <recommendedName>
        <fullName evidence="4">Aspartic peptidase DDI1-type domain-containing protein</fullName>
    </recommendedName>
</protein>
<dbReference type="Gramene" id="ERN04751">
    <property type="protein sequence ID" value="ERN04751"/>
    <property type="gene ID" value="AMTR_s03469p00001530"/>
</dbReference>
<dbReference type="Proteomes" id="UP000017836">
    <property type="component" value="Unassembled WGS sequence"/>
</dbReference>
<dbReference type="AlphaFoldDB" id="U5CXW4"/>
<dbReference type="Pfam" id="PF13650">
    <property type="entry name" value="Asp_protease_2"/>
    <property type="match status" value="1"/>
</dbReference>
<sequence length="408" mass="45386">MLRGGDEEQCNALGDYKKPYNAYSNTYNPGWRNHPNFSWKDTSQNQASGSQWRPDQQKNSLESSMKILAESQLEFRTYFTQVIEELKDIKIQITKLNDSSVIQERGKLPAQPLITPKGQHMAQTSAPSESNLKGVNAITTRSGQSTVSPLPKTTSVPMPAPDVDVPQEPSSKGALSSGFEIHWEVKVNLPLLHVIKQVPAYAKVIKDLCTIKRKHHVKKTAFLAEQASAVIDCKTPLKYKDPGCPTISCQIGEQEFGQALLDLGASVNLMPYSIYLQLGLGELKPTSVVLQLADRSVKKPRGIVEDVLIQIDKFYYPVDFLILDTQSEVNLESKIPIILGRPFLATANALINCRNGLMKISFGNMTLEVNVFNIGKQPPDNDECFQSFLIDTLISERGRSTIHFHSSQ</sequence>
<organism evidence="2 3">
    <name type="scientific">Amborella trichopoda</name>
    <dbReference type="NCBI Taxonomy" id="13333"/>
    <lineage>
        <taxon>Eukaryota</taxon>
        <taxon>Viridiplantae</taxon>
        <taxon>Streptophyta</taxon>
        <taxon>Embryophyta</taxon>
        <taxon>Tracheophyta</taxon>
        <taxon>Spermatophyta</taxon>
        <taxon>Magnoliopsida</taxon>
        <taxon>Amborellales</taxon>
        <taxon>Amborellaceae</taxon>
        <taxon>Amborella</taxon>
    </lineage>
</organism>
<dbReference type="HOGENOM" id="CLU_675016_0_0_1"/>
<evidence type="ECO:0000313" key="2">
    <source>
        <dbReference type="EMBL" id="ERN04751.1"/>
    </source>
</evidence>
<dbReference type="OMA" id="CPTISCQ"/>
<keyword evidence="3" id="KW-1185">Reference proteome</keyword>
<dbReference type="eggNOG" id="KOG0017">
    <property type="taxonomic scope" value="Eukaryota"/>
</dbReference>
<evidence type="ECO:0008006" key="4">
    <source>
        <dbReference type="Google" id="ProtNLM"/>
    </source>
</evidence>
<accession>U5CXW4</accession>
<evidence type="ECO:0000256" key="1">
    <source>
        <dbReference type="SAM" id="MobiDB-lite"/>
    </source>
</evidence>
<name>U5CXW4_AMBTC</name>
<dbReference type="CDD" id="cd00303">
    <property type="entry name" value="retropepsin_like"/>
    <property type="match status" value="1"/>
</dbReference>
<reference evidence="3" key="1">
    <citation type="journal article" date="2013" name="Science">
        <title>The Amborella genome and the evolution of flowering plants.</title>
        <authorList>
            <consortium name="Amborella Genome Project"/>
        </authorList>
    </citation>
    <scope>NUCLEOTIDE SEQUENCE [LARGE SCALE GENOMIC DNA]</scope>
</reference>
<gene>
    <name evidence="2" type="ORF">AMTR_s03469p00001530</name>
</gene>
<dbReference type="PANTHER" id="PTHR33067">
    <property type="entry name" value="RNA-DIRECTED DNA POLYMERASE-RELATED"/>
    <property type="match status" value="1"/>
</dbReference>
<feature type="region of interest" description="Disordered" evidence="1">
    <location>
        <begin position="31"/>
        <end position="59"/>
    </location>
</feature>
<dbReference type="EMBL" id="KI394170">
    <property type="protein sequence ID" value="ERN04751.1"/>
    <property type="molecule type" value="Genomic_DNA"/>
</dbReference>
<feature type="compositionally biased region" description="Polar residues" evidence="1">
    <location>
        <begin position="35"/>
        <end position="59"/>
    </location>
</feature>
<dbReference type="SUPFAM" id="SSF50630">
    <property type="entry name" value="Acid proteases"/>
    <property type="match status" value="1"/>
</dbReference>
<evidence type="ECO:0000313" key="3">
    <source>
        <dbReference type="Proteomes" id="UP000017836"/>
    </source>
</evidence>